<dbReference type="SUPFAM" id="SSF55469">
    <property type="entry name" value="FMN-dependent nitroreductase-like"/>
    <property type="match status" value="1"/>
</dbReference>
<dbReference type="InterPro" id="IPR029479">
    <property type="entry name" value="Nitroreductase"/>
</dbReference>
<dbReference type="InterPro" id="IPR000415">
    <property type="entry name" value="Nitroreductase-like"/>
</dbReference>
<dbReference type="Proteomes" id="UP000234653">
    <property type="component" value="Chromosome"/>
</dbReference>
<dbReference type="STRING" id="1423720.FC67_GL000523"/>
<dbReference type="OrthoDB" id="9783470at2"/>
<dbReference type="Pfam" id="PF00881">
    <property type="entry name" value="Nitroreductase"/>
    <property type="match status" value="1"/>
</dbReference>
<feature type="domain" description="Nitroreductase" evidence="1">
    <location>
        <begin position="56"/>
        <end position="104"/>
    </location>
</feature>
<protein>
    <submittedName>
        <fullName evidence="2">Nitroreductase</fullName>
    </submittedName>
</protein>
<dbReference type="GO" id="GO:0016491">
    <property type="term" value="F:oxidoreductase activity"/>
    <property type="evidence" value="ECO:0007669"/>
    <property type="project" value="InterPro"/>
</dbReference>
<evidence type="ECO:0000313" key="2">
    <source>
        <dbReference type="EMBL" id="AUI72356.1"/>
    </source>
</evidence>
<dbReference type="KEGG" id="lali:LA20249_09245"/>
<dbReference type="AlphaFoldDB" id="A0A2K9HKH4"/>
<keyword evidence="3" id="KW-1185">Reference proteome</keyword>
<reference evidence="2 3" key="1">
    <citation type="submission" date="2016-12" db="EMBL/GenBank/DDBJ databases">
        <title>The whole genome sequencing and assembly of Lactobacillus alimentarius DSM 20249T strain.</title>
        <authorList>
            <person name="Lee Y.-J."/>
            <person name="Yi H."/>
            <person name="Bahn Y.-S."/>
            <person name="Kim J.F."/>
            <person name="Lee D.-W."/>
        </authorList>
    </citation>
    <scope>NUCLEOTIDE SEQUENCE [LARGE SCALE GENOMIC DNA]</scope>
    <source>
        <strain evidence="2 3">DSM 20249</strain>
    </source>
</reference>
<accession>A0A2K9HKH4</accession>
<evidence type="ECO:0000313" key="3">
    <source>
        <dbReference type="Proteomes" id="UP000234653"/>
    </source>
</evidence>
<gene>
    <name evidence="2" type="ORF">LA20249_09245</name>
</gene>
<evidence type="ECO:0000259" key="1">
    <source>
        <dbReference type="Pfam" id="PF00881"/>
    </source>
</evidence>
<dbReference type="EMBL" id="CP018867">
    <property type="protein sequence ID" value="AUI72356.1"/>
    <property type="molecule type" value="Genomic_DNA"/>
</dbReference>
<dbReference type="Gene3D" id="3.40.109.10">
    <property type="entry name" value="NADH Oxidase"/>
    <property type="match status" value="1"/>
</dbReference>
<sequence length="152" mass="16532">METEKMIISRKAVRQYSGQITDKQLHKILLAGNASPVGMGEYDNYRLTVIQNSEILNKMSGIYNAPTVIVVSAKDPDAMEDISAGAIAHNMELAAENQGLGANYNMSCVGSIPNQTLPTGFKGVFALTIGQTSEKFVPREVPMDRIKTNIVK</sequence>
<name>A0A2K9HKH4_9LACO</name>
<dbReference type="RefSeq" id="WP_057738488.1">
    <property type="nucleotide sequence ID" value="NZ_AZDQ01000019.1"/>
</dbReference>
<proteinExistence type="predicted"/>
<organism evidence="2 3">
    <name type="scientific">Companilactobacillus alimentarius DSM 20249</name>
    <dbReference type="NCBI Taxonomy" id="1423720"/>
    <lineage>
        <taxon>Bacteria</taxon>
        <taxon>Bacillati</taxon>
        <taxon>Bacillota</taxon>
        <taxon>Bacilli</taxon>
        <taxon>Lactobacillales</taxon>
        <taxon>Lactobacillaceae</taxon>
        <taxon>Companilactobacillus</taxon>
    </lineage>
</organism>